<name>U2QY36_EUBRA</name>
<accession>U2QY36</accession>
<dbReference type="EMBL" id="AWVJ01000115">
    <property type="protein sequence ID" value="ERK46218.1"/>
    <property type="molecule type" value="Genomic_DNA"/>
</dbReference>
<proteinExistence type="predicted"/>
<dbReference type="Proteomes" id="UP000016608">
    <property type="component" value="Unassembled WGS sequence"/>
</dbReference>
<evidence type="ECO:0000313" key="1">
    <source>
        <dbReference type="EMBL" id="ERK46218.1"/>
    </source>
</evidence>
<keyword evidence="2" id="KW-1185">Reference proteome</keyword>
<comment type="caution">
    <text evidence="1">The sequence shown here is derived from an EMBL/GenBank/DDBJ whole genome shotgun (WGS) entry which is preliminary data.</text>
</comment>
<gene>
    <name evidence="1" type="ORF">HMPREF0373_01872</name>
</gene>
<reference evidence="1 2" key="1">
    <citation type="submission" date="2013-06" db="EMBL/GenBank/DDBJ databases">
        <authorList>
            <person name="Weinstock G."/>
            <person name="Sodergren E."/>
            <person name="Lobos E.A."/>
            <person name="Fulton L."/>
            <person name="Fulton R."/>
            <person name="Courtney L."/>
            <person name="Fronick C."/>
            <person name="O'Laughlin M."/>
            <person name="Godfrey J."/>
            <person name="Wilson R.M."/>
            <person name="Miner T."/>
            <person name="Farmer C."/>
            <person name="Delehaunty K."/>
            <person name="Cordes M."/>
            <person name="Minx P."/>
            <person name="Tomlinson C."/>
            <person name="Chen J."/>
            <person name="Wollam A."/>
            <person name="Pepin K.H."/>
            <person name="Bhonagiri V."/>
            <person name="Zhang X."/>
            <person name="Warren W."/>
            <person name="Mitreva M."/>
            <person name="Mardis E.R."/>
            <person name="Wilson R.K."/>
        </authorList>
    </citation>
    <scope>NUCLEOTIDE SEQUENCE [LARGE SCALE GENOMIC DNA]</scope>
    <source>
        <strain evidence="1 2">ATCC 29099</strain>
    </source>
</reference>
<evidence type="ECO:0000313" key="2">
    <source>
        <dbReference type="Proteomes" id="UP000016608"/>
    </source>
</evidence>
<dbReference type="HOGENOM" id="CLU_3199975_0_0_9"/>
<dbReference type="AlphaFoldDB" id="U2QY36"/>
<sequence>MKNVCSTTDIFHSSIFLNKNKRQPNPNGCLFKEKVFFTMGVAKNL</sequence>
<organism evidence="1 2">
    <name type="scientific">Eubacterium ramulus ATCC 29099</name>
    <dbReference type="NCBI Taxonomy" id="1256908"/>
    <lineage>
        <taxon>Bacteria</taxon>
        <taxon>Bacillati</taxon>
        <taxon>Bacillota</taxon>
        <taxon>Clostridia</taxon>
        <taxon>Eubacteriales</taxon>
        <taxon>Eubacteriaceae</taxon>
        <taxon>Eubacterium</taxon>
    </lineage>
</organism>
<protein>
    <submittedName>
        <fullName evidence="1">Uncharacterized protein</fullName>
    </submittedName>
</protein>